<evidence type="ECO:0000256" key="2">
    <source>
        <dbReference type="ARBA" id="ARBA00021310"/>
    </source>
</evidence>
<evidence type="ECO:0000256" key="8">
    <source>
        <dbReference type="SAM" id="MobiDB-lite"/>
    </source>
</evidence>
<evidence type="ECO:0000256" key="6">
    <source>
        <dbReference type="ARBA" id="ARBA00033409"/>
    </source>
</evidence>
<evidence type="ECO:0000259" key="9">
    <source>
        <dbReference type="Pfam" id="PF11967"/>
    </source>
</evidence>
<dbReference type="InterPro" id="IPR037278">
    <property type="entry name" value="ARFGAP/RecO"/>
</dbReference>
<dbReference type="RefSeq" id="WP_345251252.1">
    <property type="nucleotide sequence ID" value="NZ_BAABFO010000020.1"/>
</dbReference>
<dbReference type="Pfam" id="PF11967">
    <property type="entry name" value="RecO_N"/>
    <property type="match status" value="1"/>
</dbReference>
<feature type="region of interest" description="Disordered" evidence="8">
    <location>
        <begin position="1"/>
        <end position="44"/>
    </location>
</feature>
<comment type="similarity">
    <text evidence="1 7">Belongs to the RecO family.</text>
</comment>
<feature type="domain" description="DNA replication/recombination mediator RecO N-terminal" evidence="9">
    <location>
        <begin position="52"/>
        <end position="121"/>
    </location>
</feature>
<dbReference type="Pfam" id="PF02565">
    <property type="entry name" value="RecO_C"/>
    <property type="match status" value="1"/>
</dbReference>
<evidence type="ECO:0000256" key="7">
    <source>
        <dbReference type="HAMAP-Rule" id="MF_00201"/>
    </source>
</evidence>
<keyword evidence="3 7" id="KW-0227">DNA damage</keyword>
<evidence type="ECO:0000256" key="3">
    <source>
        <dbReference type="ARBA" id="ARBA00022763"/>
    </source>
</evidence>
<keyword evidence="4 7" id="KW-0233">DNA recombination</keyword>
<keyword evidence="11" id="KW-1185">Reference proteome</keyword>
<dbReference type="PANTHER" id="PTHR33991">
    <property type="entry name" value="DNA REPAIR PROTEIN RECO"/>
    <property type="match status" value="1"/>
</dbReference>
<dbReference type="EMBL" id="BAABFO010000020">
    <property type="protein sequence ID" value="GAA4338604.1"/>
    <property type="molecule type" value="Genomic_DNA"/>
</dbReference>
<dbReference type="Proteomes" id="UP001501671">
    <property type="component" value="Unassembled WGS sequence"/>
</dbReference>
<dbReference type="InterPro" id="IPR003717">
    <property type="entry name" value="RecO"/>
</dbReference>
<comment type="caution">
    <text evidence="10">The sequence shown here is derived from an EMBL/GenBank/DDBJ whole genome shotgun (WGS) entry which is preliminary data.</text>
</comment>
<evidence type="ECO:0000256" key="5">
    <source>
        <dbReference type="ARBA" id="ARBA00023204"/>
    </source>
</evidence>
<gene>
    <name evidence="7 10" type="primary">recO</name>
    <name evidence="10" type="ORF">GCM10023144_35860</name>
</gene>
<evidence type="ECO:0000313" key="10">
    <source>
        <dbReference type="EMBL" id="GAA4338604.1"/>
    </source>
</evidence>
<protein>
    <recommendedName>
        <fullName evidence="2 7">DNA repair protein RecO</fullName>
    </recommendedName>
    <alternativeName>
        <fullName evidence="6 7">Recombination protein O</fullName>
    </alternativeName>
</protein>
<dbReference type="InterPro" id="IPR022572">
    <property type="entry name" value="DNA_rep/recomb_RecO_N"/>
</dbReference>
<dbReference type="Gene3D" id="2.40.50.140">
    <property type="entry name" value="Nucleic acid-binding proteins"/>
    <property type="match status" value="1"/>
</dbReference>
<sequence>MNNGGPPAGEAPAFAAGAPVGAAPAAGRAPRGQAPATRRAARPRGNRVDDAAAYLLHSYPYRETSLILDVFTHSHGRQALVAKGAKRPHSALRPVLVAFQRLSLSWSGAGEIKTLVRAEWSGPPQRLLGAAAMSAWYLNELLLRLLGRDDPHEALFDAYADALARLAAQPRLSASLRGFEWRLLQEIGYGFEAGATDDGEPVQAGLRYRVPLEAGPQPLPAGAAEPPGAVSGRALLALAAGRFDEPAVEPELRRLLRERLDYHMSGRPLATRQVLRDLQDYLP</sequence>
<name>A0ABP8HFC2_9BURK</name>
<evidence type="ECO:0000256" key="4">
    <source>
        <dbReference type="ARBA" id="ARBA00023172"/>
    </source>
</evidence>
<keyword evidence="5 7" id="KW-0234">DNA repair</keyword>
<evidence type="ECO:0000256" key="1">
    <source>
        <dbReference type="ARBA" id="ARBA00007452"/>
    </source>
</evidence>
<comment type="function">
    <text evidence="7">Involved in DNA repair and RecF pathway recombination.</text>
</comment>
<evidence type="ECO:0000313" key="11">
    <source>
        <dbReference type="Proteomes" id="UP001501671"/>
    </source>
</evidence>
<dbReference type="Gene3D" id="1.20.1440.120">
    <property type="entry name" value="Recombination protein O, C-terminal domain"/>
    <property type="match status" value="1"/>
</dbReference>
<dbReference type="PANTHER" id="PTHR33991:SF1">
    <property type="entry name" value="DNA REPAIR PROTEIN RECO"/>
    <property type="match status" value="1"/>
</dbReference>
<dbReference type="HAMAP" id="MF_00201">
    <property type="entry name" value="RecO"/>
    <property type="match status" value="1"/>
</dbReference>
<dbReference type="NCBIfam" id="TIGR00613">
    <property type="entry name" value="reco"/>
    <property type="match status" value="1"/>
</dbReference>
<dbReference type="SUPFAM" id="SSF50249">
    <property type="entry name" value="Nucleic acid-binding proteins"/>
    <property type="match status" value="1"/>
</dbReference>
<proteinExistence type="inferred from homology"/>
<dbReference type="InterPro" id="IPR042242">
    <property type="entry name" value="RecO_C"/>
</dbReference>
<feature type="compositionally biased region" description="Low complexity" evidence="8">
    <location>
        <begin position="1"/>
        <end position="38"/>
    </location>
</feature>
<reference evidence="11" key="1">
    <citation type="journal article" date="2019" name="Int. J. Syst. Evol. Microbiol.">
        <title>The Global Catalogue of Microorganisms (GCM) 10K type strain sequencing project: providing services to taxonomists for standard genome sequencing and annotation.</title>
        <authorList>
            <consortium name="The Broad Institute Genomics Platform"/>
            <consortium name="The Broad Institute Genome Sequencing Center for Infectious Disease"/>
            <person name="Wu L."/>
            <person name="Ma J."/>
        </authorList>
    </citation>
    <scope>NUCLEOTIDE SEQUENCE [LARGE SCALE GENOMIC DNA]</scope>
    <source>
        <strain evidence="11">JCM 17666</strain>
    </source>
</reference>
<accession>A0ABP8HFC2</accession>
<dbReference type="InterPro" id="IPR012340">
    <property type="entry name" value="NA-bd_OB-fold"/>
</dbReference>
<organism evidence="10 11">
    <name type="scientific">Pigmentiphaga soli</name>
    <dbReference type="NCBI Taxonomy" id="1007095"/>
    <lineage>
        <taxon>Bacteria</taxon>
        <taxon>Pseudomonadati</taxon>
        <taxon>Pseudomonadota</taxon>
        <taxon>Betaproteobacteria</taxon>
        <taxon>Burkholderiales</taxon>
        <taxon>Alcaligenaceae</taxon>
        <taxon>Pigmentiphaga</taxon>
    </lineage>
</organism>
<dbReference type="SUPFAM" id="SSF57863">
    <property type="entry name" value="ArfGap/RecO-like zinc finger"/>
    <property type="match status" value="1"/>
</dbReference>